<organism evidence="1 2">
    <name type="scientific">Sporisorium scitamineum</name>
    <dbReference type="NCBI Taxonomy" id="49012"/>
    <lineage>
        <taxon>Eukaryota</taxon>
        <taxon>Fungi</taxon>
        <taxon>Dikarya</taxon>
        <taxon>Basidiomycota</taxon>
        <taxon>Ustilaginomycotina</taxon>
        <taxon>Ustilaginomycetes</taxon>
        <taxon>Ustilaginales</taxon>
        <taxon>Ustilaginaceae</taxon>
        <taxon>Sporisorium</taxon>
    </lineage>
</organism>
<keyword evidence="2" id="KW-1185">Reference proteome</keyword>
<dbReference type="EMBL" id="CCFA01002736">
    <property type="protein sequence ID" value="CDW98020.1"/>
    <property type="molecule type" value="Genomic_DNA"/>
</dbReference>
<proteinExistence type="predicted"/>
<protein>
    <submittedName>
        <fullName evidence="1">Uncharacterized protein</fullName>
    </submittedName>
</protein>
<dbReference type="PANTHER" id="PTHR35340:SF5">
    <property type="entry name" value="ASST-DOMAIN-CONTAINING PROTEIN"/>
    <property type="match status" value="1"/>
</dbReference>
<dbReference type="InterPro" id="IPR053143">
    <property type="entry name" value="Arylsulfate_ST"/>
</dbReference>
<dbReference type="STRING" id="49012.A0A0F7SB07"/>
<accession>A0A0F7SB07</accession>
<feature type="non-terminal residue" evidence="1">
    <location>
        <position position="64"/>
    </location>
</feature>
<reference evidence="2" key="1">
    <citation type="submission" date="2014-06" db="EMBL/GenBank/DDBJ databases">
        <authorList>
            <person name="Berkman P.J."/>
        </authorList>
    </citation>
    <scope>NUCLEOTIDE SEQUENCE [LARGE SCALE GENOMIC DNA]</scope>
</reference>
<dbReference type="PANTHER" id="PTHR35340">
    <property type="entry name" value="PQQ ENZYME REPEAT PROTEIN-RELATED"/>
    <property type="match status" value="1"/>
</dbReference>
<sequence length="64" mass="7184">MIKEVDANGKTIFEWKASQHLDRATFPLQSPYPREHWPLINSVQPLADGNILASLRSVSAVIII</sequence>
<gene>
    <name evidence="1" type="primary">SSCI45580.1</name>
</gene>
<dbReference type="AlphaFoldDB" id="A0A0F7SB07"/>
<dbReference type="Proteomes" id="UP000242770">
    <property type="component" value="Unassembled WGS sequence"/>
</dbReference>
<evidence type="ECO:0000313" key="1">
    <source>
        <dbReference type="EMBL" id="CDW98020.1"/>
    </source>
</evidence>
<evidence type="ECO:0000313" key="2">
    <source>
        <dbReference type="Proteomes" id="UP000242770"/>
    </source>
</evidence>
<name>A0A0F7SB07_9BASI</name>